<gene>
    <name evidence="4 5" type="primary">fliW</name>
    <name evidence="5" type="ORF">GCM10011391_13760</name>
</gene>
<keyword evidence="1 4" id="KW-0963">Cytoplasm</keyword>
<dbReference type="PANTHER" id="PTHR39190">
    <property type="entry name" value="FLAGELLAR ASSEMBLY FACTOR FLIW"/>
    <property type="match status" value="1"/>
</dbReference>
<evidence type="ECO:0000256" key="2">
    <source>
        <dbReference type="ARBA" id="ARBA00022795"/>
    </source>
</evidence>
<keyword evidence="5" id="KW-0969">Cilium</keyword>
<reference evidence="5" key="1">
    <citation type="journal article" date="2014" name="Int. J. Syst. Evol. Microbiol.">
        <title>Complete genome sequence of Corynebacterium casei LMG S-19264T (=DSM 44701T), isolated from a smear-ripened cheese.</title>
        <authorList>
            <consortium name="US DOE Joint Genome Institute (JGI-PGF)"/>
            <person name="Walter F."/>
            <person name="Albersmeier A."/>
            <person name="Kalinowski J."/>
            <person name="Ruckert C."/>
        </authorList>
    </citation>
    <scope>NUCLEOTIDE SEQUENCE</scope>
    <source>
        <strain evidence="5">CGMCC 1.15371</strain>
    </source>
</reference>
<comment type="subcellular location">
    <subcellularLocation>
        <location evidence="4">Cytoplasm</location>
    </subcellularLocation>
</comment>
<dbReference type="InterPro" id="IPR024046">
    <property type="entry name" value="Flagellar_assmbl_FliW_dom_sf"/>
</dbReference>
<reference evidence="5" key="2">
    <citation type="submission" date="2020-09" db="EMBL/GenBank/DDBJ databases">
        <authorList>
            <person name="Sun Q."/>
            <person name="Zhou Y."/>
        </authorList>
    </citation>
    <scope>NUCLEOTIDE SEQUENCE</scope>
    <source>
        <strain evidence="5">CGMCC 1.15371</strain>
    </source>
</reference>
<organism evidence="5 6">
    <name type="scientific">Pullulanibacillus camelliae</name>
    <dbReference type="NCBI Taxonomy" id="1707096"/>
    <lineage>
        <taxon>Bacteria</taxon>
        <taxon>Bacillati</taxon>
        <taxon>Bacillota</taxon>
        <taxon>Bacilli</taxon>
        <taxon>Bacillales</taxon>
        <taxon>Sporolactobacillaceae</taxon>
        <taxon>Pullulanibacillus</taxon>
    </lineage>
</organism>
<dbReference type="Pfam" id="PF02623">
    <property type="entry name" value="FliW"/>
    <property type="match status" value="1"/>
</dbReference>
<keyword evidence="3 4" id="KW-0810">Translation regulation</keyword>
<dbReference type="Gene3D" id="2.30.290.10">
    <property type="entry name" value="BH3618-like"/>
    <property type="match status" value="1"/>
</dbReference>
<dbReference type="AlphaFoldDB" id="A0A8J2YC99"/>
<dbReference type="PANTHER" id="PTHR39190:SF1">
    <property type="entry name" value="FLAGELLAR ASSEMBLY FACTOR FLIW"/>
    <property type="match status" value="1"/>
</dbReference>
<dbReference type="NCBIfam" id="NF009793">
    <property type="entry name" value="PRK13285.1-1"/>
    <property type="match status" value="1"/>
</dbReference>
<comment type="caution">
    <text evidence="5">The sequence shown here is derived from an EMBL/GenBank/DDBJ whole genome shotgun (WGS) entry which is preliminary data.</text>
</comment>
<accession>A0A8J2YC99</accession>
<comment type="subunit">
    <text evidence="4">Interacts with translational regulator CsrA and flagellin(s).</text>
</comment>
<evidence type="ECO:0000256" key="4">
    <source>
        <dbReference type="HAMAP-Rule" id="MF_01185"/>
    </source>
</evidence>
<evidence type="ECO:0000313" key="5">
    <source>
        <dbReference type="EMBL" id="GGE36209.1"/>
    </source>
</evidence>
<evidence type="ECO:0000313" key="6">
    <source>
        <dbReference type="Proteomes" id="UP000628775"/>
    </source>
</evidence>
<keyword evidence="5" id="KW-0966">Cell projection</keyword>
<dbReference type="EMBL" id="BMIR01000005">
    <property type="protein sequence ID" value="GGE36209.1"/>
    <property type="molecule type" value="Genomic_DNA"/>
</dbReference>
<proteinExistence type="inferred from homology"/>
<dbReference type="HAMAP" id="MF_01185">
    <property type="entry name" value="FliW"/>
    <property type="match status" value="1"/>
</dbReference>
<keyword evidence="2 4" id="KW-1005">Bacterial flagellum biogenesis</keyword>
<dbReference type="SUPFAM" id="SSF141457">
    <property type="entry name" value="BH3618-like"/>
    <property type="match status" value="1"/>
</dbReference>
<keyword evidence="5" id="KW-0282">Flagellum</keyword>
<comment type="similarity">
    <text evidence="4">Belongs to the FliW family.</text>
</comment>
<protein>
    <recommendedName>
        <fullName evidence="4">Flagellar assembly factor FliW</fullName>
    </recommendedName>
</protein>
<sequence length="158" mass="17917">MQIQTKYFGPLDVDQENVIRFANGVPGFPEEKAFIFLPLEADSVYQIMQSTQTPALAFVTVSPFMFFKDYSVELSETVIEALNIEKEQDVYISVILTLKKPFKASTANLVAPVIVNLREKQGKQVVLDGTSYHTKHPIFQPSDVEEEDRHAYSKKKAK</sequence>
<dbReference type="GO" id="GO:0005737">
    <property type="term" value="C:cytoplasm"/>
    <property type="evidence" value="ECO:0007669"/>
    <property type="project" value="UniProtKB-SubCell"/>
</dbReference>
<dbReference type="InterPro" id="IPR003775">
    <property type="entry name" value="Flagellar_assembly_factor_FliW"/>
</dbReference>
<name>A0A8J2YC99_9BACL</name>
<dbReference type="GO" id="GO:0044780">
    <property type="term" value="P:bacterial-type flagellum assembly"/>
    <property type="evidence" value="ECO:0007669"/>
    <property type="project" value="UniProtKB-UniRule"/>
</dbReference>
<evidence type="ECO:0000256" key="3">
    <source>
        <dbReference type="ARBA" id="ARBA00022845"/>
    </source>
</evidence>
<evidence type="ECO:0000256" key="1">
    <source>
        <dbReference type="ARBA" id="ARBA00022490"/>
    </source>
</evidence>
<dbReference type="Proteomes" id="UP000628775">
    <property type="component" value="Unassembled WGS sequence"/>
</dbReference>
<dbReference type="RefSeq" id="WP_188691180.1">
    <property type="nucleotide sequence ID" value="NZ_BMIR01000005.1"/>
</dbReference>
<comment type="function">
    <text evidence="4">Acts as an anti-CsrA protein, binds CsrA and prevents it from repressing translation of its target genes, one of which is flagellin. Binds to flagellin and participates in the assembly of the flagellum.</text>
</comment>
<keyword evidence="6" id="KW-1185">Reference proteome</keyword>
<keyword evidence="4" id="KW-0143">Chaperone</keyword>
<dbReference type="GO" id="GO:0006417">
    <property type="term" value="P:regulation of translation"/>
    <property type="evidence" value="ECO:0007669"/>
    <property type="project" value="UniProtKB-KW"/>
</dbReference>